<evidence type="ECO:0008006" key="4">
    <source>
        <dbReference type="Google" id="ProtNLM"/>
    </source>
</evidence>
<proteinExistence type="predicted"/>
<keyword evidence="3" id="KW-1185">Reference proteome</keyword>
<dbReference type="Proteomes" id="UP000286045">
    <property type="component" value="Unassembled WGS sequence"/>
</dbReference>
<dbReference type="PANTHER" id="PTHR32387:SF0">
    <property type="entry name" value="PROTEIN NO VEIN"/>
    <property type="match status" value="1"/>
</dbReference>
<dbReference type="PANTHER" id="PTHR32387">
    <property type="entry name" value="WU:FJ29H11"/>
    <property type="match status" value="1"/>
</dbReference>
<evidence type="ECO:0000313" key="3">
    <source>
        <dbReference type="Proteomes" id="UP000286045"/>
    </source>
</evidence>
<sequence length="1406" mass="158937">MSLGATPQEVAKAQVKRITYSHGYLDEYVLGRMNPEARRMVERSLIKNDDLNKRVDALAKNVENGNSRFSHFVFDLLRNADDNDFTKARSRSEIPFVTFKVTPSCITVDCNEDGFTPEDVTALCDVGKSSRAGGGPYFSNEGIGFKSVFMVAYKVHIQSGGYSFSFNHKPGQSGMGMISPTWEEHQDRPPVGITRMKLFVHSETAGSTVLQQLGEVQTVHLMFLRNIRRINIIRVNDTDDIISSLTFSISQDTENATCLKEENGVEKEKHNYYVTKYLVHQISPHENRTSPRVNTKPKQASSEVVLAFPLDRVEKQVARSQQVFAFSAIGNMGFKFLIQADFTTNDNDNDIDVVSNRNQEFLEQISIVFVKAMQQLDENIDLRHEWMRYLPQTYDEPPIRKGYWSDLCYRIKNKMKTARLIRHLDGVNVSEIECFKRFPHQAMDDEKNPIFEVPFPVTLPSTAYRESNLDLLAEYGLDFLSSAEILTGVSDDLKKQDSRMKSPATSERWHTAAANLLVFLLRSAGTDINRDIKEMELIPLVNGTWVKACDVVSSLSFANIDGIAIPEDLPLTLISPLATQNTARAALFTELGAKELSISDIRQHIFDRYPTNGILNPMVGDIGLTEDISIKHLKFLYLTHNQENGETKDFRRLAVFTEGSALKHPALEDVYLFNRSTKYRTKRYSRLVASFDVARLSSCYYTAQWQGEVAWINWLRTAVGIRTRLKLIDHNGPTSILRELTSHKSDKLLGVLQSHWPEIKRAMEKYPSLRYEIADALVPCGGRLVELSSTYLPLPKLVISSSAFLQPVNSFPFLDLSDTLAPTDLSAWDFLLVNFGVDDCNDGIFYLDILQTIARDDYDGRYGEAAPARTFRLYELLYRDIGVAAANKASLEYLRTVFASSECPLILLPVSGNPNQRWKDVDDCRWDCPRNMKSLSGLQSHYTAVYDHDTLMTVIRPFMREVVGVSDLSADDVVQELLSQKEDPSPDSDLIRELYTRLPDLLSAASTSDQIALREKFRTTALIFAQDEWHTTDVCVWSRENSAPGKVQLSQYYSGMESTFVDVLGITLDLDMAYDMVLTVGASATATIHQAKEALRRFNSVLSDAKTQPDRIQILRSSVFPVRYPNGSVELSPADLVDFAIADQEISEQRLRDSVEMLDFAPDEVRSLRPLLKWAGLENRIAAHFKSPRARDIKLLYRILRESKVFESSPIITELCLVEGGCTVTIDQQESDVYLDYKNDMLNIYIPKDTCRQDVCFLFYLPHALFEWIMSESLPQEEDRETELAKRLIASVLNSEPHSATWFLNKEGIIALDALAADDVSAVKESSRRYRVRLPPLQVHTVTTKSDDGAETTETKKDQLDAVKQQPAIIFSGDEIVKTEFCLSTEFAALRLASPSWSSDRHSPSG</sequence>
<evidence type="ECO:0000256" key="1">
    <source>
        <dbReference type="SAM" id="Coils"/>
    </source>
</evidence>
<protein>
    <recommendedName>
        <fullName evidence="4">Protein NO VEIN C-terminal domain-containing protein</fullName>
    </recommendedName>
</protein>
<dbReference type="EMBL" id="RYZI01000092">
    <property type="protein sequence ID" value="RWA11048.1"/>
    <property type="molecule type" value="Genomic_DNA"/>
</dbReference>
<accession>A0A439D9G1</accession>
<dbReference type="SUPFAM" id="SSF55874">
    <property type="entry name" value="ATPase domain of HSP90 chaperone/DNA topoisomerase II/histidine kinase"/>
    <property type="match status" value="1"/>
</dbReference>
<comment type="caution">
    <text evidence="2">The sequence shown here is derived from an EMBL/GenBank/DDBJ whole genome shotgun (WGS) entry which is preliminary data.</text>
</comment>
<dbReference type="Gene3D" id="3.30.565.10">
    <property type="entry name" value="Histidine kinase-like ATPase, C-terminal domain"/>
    <property type="match status" value="1"/>
</dbReference>
<dbReference type="InterPro" id="IPR052957">
    <property type="entry name" value="Auxin_embryo_med"/>
</dbReference>
<feature type="coiled-coil region" evidence="1">
    <location>
        <begin position="41"/>
        <end position="68"/>
    </location>
</feature>
<name>A0A439D9G1_9PEZI</name>
<keyword evidence="1" id="KW-0175">Coiled coil</keyword>
<organism evidence="2 3">
    <name type="scientific">Xylaria grammica</name>
    <dbReference type="NCBI Taxonomy" id="363999"/>
    <lineage>
        <taxon>Eukaryota</taxon>
        <taxon>Fungi</taxon>
        <taxon>Dikarya</taxon>
        <taxon>Ascomycota</taxon>
        <taxon>Pezizomycotina</taxon>
        <taxon>Sordariomycetes</taxon>
        <taxon>Xylariomycetidae</taxon>
        <taxon>Xylariales</taxon>
        <taxon>Xylariaceae</taxon>
        <taxon>Xylaria</taxon>
    </lineage>
</organism>
<gene>
    <name evidence="2" type="ORF">EKO27_g4043</name>
</gene>
<dbReference type="InterPro" id="IPR036890">
    <property type="entry name" value="HATPase_C_sf"/>
</dbReference>
<dbReference type="STRING" id="363999.A0A439D9G1"/>
<reference evidence="2 3" key="1">
    <citation type="submission" date="2018-12" db="EMBL/GenBank/DDBJ databases">
        <title>Draft genome sequence of Xylaria grammica IHI A82.</title>
        <authorList>
            <person name="Buettner E."/>
            <person name="Kellner H."/>
        </authorList>
    </citation>
    <scope>NUCLEOTIDE SEQUENCE [LARGE SCALE GENOMIC DNA]</scope>
    <source>
        <strain evidence="2 3">IHI A82</strain>
    </source>
</reference>
<evidence type="ECO:0000313" key="2">
    <source>
        <dbReference type="EMBL" id="RWA11048.1"/>
    </source>
</evidence>